<comment type="caution">
    <text evidence="2">The sequence shown here is derived from an EMBL/GenBank/DDBJ whole genome shotgun (WGS) entry which is preliminary data.</text>
</comment>
<organism evidence="2 3">
    <name type="scientific">Aspergillus nanangensis</name>
    <dbReference type="NCBI Taxonomy" id="2582783"/>
    <lineage>
        <taxon>Eukaryota</taxon>
        <taxon>Fungi</taxon>
        <taxon>Dikarya</taxon>
        <taxon>Ascomycota</taxon>
        <taxon>Pezizomycotina</taxon>
        <taxon>Eurotiomycetes</taxon>
        <taxon>Eurotiomycetidae</taxon>
        <taxon>Eurotiales</taxon>
        <taxon>Aspergillaceae</taxon>
        <taxon>Aspergillus</taxon>
        <taxon>Aspergillus subgen. Circumdati</taxon>
    </lineage>
</organism>
<dbReference type="Proteomes" id="UP001194746">
    <property type="component" value="Unassembled WGS sequence"/>
</dbReference>
<evidence type="ECO:0000313" key="2">
    <source>
        <dbReference type="EMBL" id="KAF9884287.1"/>
    </source>
</evidence>
<feature type="signal peptide" evidence="1">
    <location>
        <begin position="1"/>
        <end position="20"/>
    </location>
</feature>
<reference evidence="2" key="2">
    <citation type="submission" date="2020-02" db="EMBL/GenBank/DDBJ databases">
        <authorList>
            <person name="Gilchrist C.L.M."/>
            <person name="Chooi Y.-H."/>
        </authorList>
    </citation>
    <scope>NUCLEOTIDE SEQUENCE</scope>
    <source>
        <strain evidence="2">MST-FP2251</strain>
    </source>
</reference>
<dbReference type="EMBL" id="VCAU01000127">
    <property type="protein sequence ID" value="KAF9884287.1"/>
    <property type="molecule type" value="Genomic_DNA"/>
</dbReference>
<proteinExistence type="predicted"/>
<feature type="chain" id="PRO_5042218850" evidence="1">
    <location>
        <begin position="21"/>
        <end position="60"/>
    </location>
</feature>
<keyword evidence="3" id="KW-1185">Reference proteome</keyword>
<gene>
    <name evidence="2" type="ORF">FE257_001917</name>
</gene>
<accession>A0AAD4CDH6</accession>
<reference evidence="2" key="1">
    <citation type="journal article" date="2019" name="Beilstein J. Org. Chem.">
        <title>Nanangenines: drimane sesquiterpenoids as the dominant metabolite cohort of a novel Australian fungus, Aspergillus nanangensis.</title>
        <authorList>
            <person name="Lacey H.J."/>
            <person name="Gilchrist C.L.M."/>
            <person name="Crombie A."/>
            <person name="Kalaitzis J.A."/>
            <person name="Vuong D."/>
            <person name="Rutledge P.J."/>
            <person name="Turner P."/>
            <person name="Pitt J.I."/>
            <person name="Lacey E."/>
            <person name="Chooi Y.H."/>
            <person name="Piggott A.M."/>
        </authorList>
    </citation>
    <scope>NUCLEOTIDE SEQUENCE</scope>
    <source>
        <strain evidence="2">MST-FP2251</strain>
    </source>
</reference>
<evidence type="ECO:0000256" key="1">
    <source>
        <dbReference type="SAM" id="SignalP"/>
    </source>
</evidence>
<name>A0AAD4CDH6_ASPNN</name>
<dbReference type="AlphaFoldDB" id="A0AAD4CDH6"/>
<sequence>MQLSFIFAAALAVFTSSVIAAPQADTDICLKICYADKPDCTAPSYAKQTGDCWTCCTPSA</sequence>
<protein>
    <submittedName>
        <fullName evidence="2">Uncharacterized protein</fullName>
    </submittedName>
</protein>
<keyword evidence="1" id="KW-0732">Signal</keyword>
<evidence type="ECO:0000313" key="3">
    <source>
        <dbReference type="Proteomes" id="UP001194746"/>
    </source>
</evidence>